<dbReference type="InterPro" id="IPR051465">
    <property type="entry name" value="Cell_Envelope_Struct_Comp"/>
</dbReference>
<feature type="domain" description="SLH" evidence="3">
    <location>
        <begin position="22"/>
        <end position="85"/>
    </location>
</feature>
<dbReference type="EMBL" id="LQWZ01000033">
    <property type="protein sequence ID" value="OAH54459.1"/>
    <property type="molecule type" value="Genomic_DNA"/>
</dbReference>
<dbReference type="PANTHER" id="PTHR43308">
    <property type="entry name" value="OUTER MEMBRANE PROTEIN ALPHA-RELATED"/>
    <property type="match status" value="1"/>
</dbReference>
<organism evidence="4 5">
    <name type="scientific">Domibacillus aminovorans</name>
    <dbReference type="NCBI Taxonomy" id="29332"/>
    <lineage>
        <taxon>Bacteria</taxon>
        <taxon>Bacillati</taxon>
        <taxon>Bacillota</taxon>
        <taxon>Bacilli</taxon>
        <taxon>Bacillales</taxon>
        <taxon>Bacillaceae</taxon>
        <taxon>Domibacillus</taxon>
    </lineage>
</organism>
<comment type="caution">
    <text evidence="4">The sequence shown here is derived from an EMBL/GenBank/DDBJ whole genome shotgun (WGS) entry which is preliminary data.</text>
</comment>
<accession>A0A177KM71</accession>
<dbReference type="Pfam" id="PF00395">
    <property type="entry name" value="SLH"/>
    <property type="match status" value="3"/>
</dbReference>
<dbReference type="SMART" id="SM00047">
    <property type="entry name" value="LYZ2"/>
    <property type="match status" value="1"/>
</dbReference>
<dbReference type="OrthoDB" id="9816557at2"/>
<evidence type="ECO:0000259" key="3">
    <source>
        <dbReference type="PROSITE" id="PS51272"/>
    </source>
</evidence>
<dbReference type="Proteomes" id="UP000077271">
    <property type="component" value="Unassembled WGS sequence"/>
</dbReference>
<evidence type="ECO:0000256" key="2">
    <source>
        <dbReference type="SAM" id="SignalP"/>
    </source>
</evidence>
<evidence type="ECO:0000256" key="1">
    <source>
        <dbReference type="ARBA" id="ARBA00022729"/>
    </source>
</evidence>
<feature type="domain" description="SLH" evidence="3">
    <location>
        <begin position="144"/>
        <end position="207"/>
    </location>
</feature>
<feature type="signal peptide" evidence="2">
    <location>
        <begin position="1"/>
        <end position="27"/>
    </location>
</feature>
<dbReference type="GO" id="GO:0004040">
    <property type="term" value="F:amidase activity"/>
    <property type="evidence" value="ECO:0007669"/>
    <property type="project" value="InterPro"/>
</dbReference>
<dbReference type="InterPro" id="IPR001119">
    <property type="entry name" value="SLH_dom"/>
</dbReference>
<proteinExistence type="predicted"/>
<dbReference type="Pfam" id="PF01832">
    <property type="entry name" value="Glucosaminidase"/>
    <property type="match status" value="1"/>
</dbReference>
<dbReference type="AlphaFoldDB" id="A0A177KM71"/>
<gene>
    <name evidence="4" type="ORF">AWH48_07625</name>
</gene>
<name>A0A177KM71_9BACI</name>
<keyword evidence="1 2" id="KW-0732">Signal</keyword>
<dbReference type="PANTHER" id="PTHR43308:SF5">
    <property type="entry name" value="S-LAYER PROTEIN _ PEPTIDOGLYCAN ENDO-BETA-N-ACETYLGLUCOSAMINIDASE"/>
    <property type="match status" value="1"/>
</dbReference>
<dbReference type="InterPro" id="IPR002901">
    <property type="entry name" value="MGlyc_endo_b_GlcNAc-like_dom"/>
</dbReference>
<protein>
    <recommendedName>
        <fullName evidence="3">SLH domain-containing protein</fullName>
    </recommendedName>
</protein>
<dbReference type="RefSeq" id="WP_063975120.1">
    <property type="nucleotide sequence ID" value="NZ_LQWZ01000033.1"/>
</dbReference>
<feature type="domain" description="SLH" evidence="3">
    <location>
        <begin position="86"/>
        <end position="143"/>
    </location>
</feature>
<sequence>MKKAFSIVMALVLLFPILPSLNMKVQADDVTGIKLEAELRSIIEAGIMSGYEDGTFRPGNNVTREEFATFLARALELPSGPAVFKDVSPAGKLAPYINAAAAAGIIKGGSDGNFHPKATIVRKDMALMIDNALAYLNKTAEYVAPTFSDMDGLSSTHKIAIGKSVNLGIISGFPDNTFRPDANAQRDQAAAFIYRLLEGDLPEPPPAKLYQTANIDAAGNVTRSAVSYESFDLAKQAMNTSGSELVTKDGKIIYMKYNGGMVFAKPASGATVNLYTDPALKTAKTYVSANPKNASKIVYTTTELKYVTSTDQYVQVYIGGEDYYMKPDDAMLVPFEGAKGRGYYQNVNGSLVHSIYGIENNTYSSYNAGIAPSFMRSGQKYYSWDGFSFYNASGHIVGREYQYFQYLTARTTTNYTAAELDAYIKKAVAEREAMGYAKYKDASKKSKILGIGAALKKVEREKHVNALMVLAMAIHESDYGTSDHAYNNNNLFGIQVYDNNPEKGKSFETVEEGINHLADEYFTGADGDWRGGYLTPGDWRSYGAAPGTKSNGINVKYASDPFWGAKVGGHMRTIDKELGLKDFGQYTLGFTNTTDLNVRTSANGSLLYTYNLSRMPVAILQQGEWTKVVSDIPTSVEGYIYSDYINIFPVAGKE</sequence>
<evidence type="ECO:0000313" key="5">
    <source>
        <dbReference type="Proteomes" id="UP000077271"/>
    </source>
</evidence>
<reference evidence="4 5" key="1">
    <citation type="submission" date="2016-01" db="EMBL/GenBank/DDBJ databases">
        <title>Investigation of taxonomic status of Bacillus aminovorans.</title>
        <authorList>
            <person name="Verma A."/>
            <person name="Pal Y."/>
            <person name="Krishnamurthi S."/>
        </authorList>
    </citation>
    <scope>NUCLEOTIDE SEQUENCE [LARGE SCALE GENOMIC DNA]</scope>
    <source>
        <strain evidence="4 5">DSM 4337</strain>
    </source>
</reference>
<dbReference type="Gene3D" id="1.10.530.10">
    <property type="match status" value="1"/>
</dbReference>
<feature type="chain" id="PRO_5008066232" description="SLH domain-containing protein" evidence="2">
    <location>
        <begin position="28"/>
        <end position="654"/>
    </location>
</feature>
<dbReference type="PROSITE" id="PS51272">
    <property type="entry name" value="SLH"/>
    <property type="match status" value="3"/>
</dbReference>
<evidence type="ECO:0000313" key="4">
    <source>
        <dbReference type="EMBL" id="OAH54459.1"/>
    </source>
</evidence>